<protein>
    <submittedName>
        <fullName evidence="3">Uncharacterized protein</fullName>
    </submittedName>
</protein>
<comment type="caution">
    <text evidence="3">The sequence shown here is derived from an EMBL/GenBank/DDBJ whole genome shotgun (WGS) entry which is preliminary data.</text>
</comment>
<dbReference type="InParanoid" id="G1X707"/>
<dbReference type="HOGENOM" id="CLU_758680_0_0_1"/>
<feature type="region of interest" description="Disordered" evidence="1">
    <location>
        <begin position="162"/>
        <end position="198"/>
    </location>
</feature>
<gene>
    <name evidence="3" type="ORF">AOL_s00054g651</name>
</gene>
<keyword evidence="4" id="KW-1185">Reference proteome</keyword>
<dbReference type="STRING" id="756982.G1X707"/>
<feature type="compositionally biased region" description="Low complexity" evidence="1">
    <location>
        <begin position="282"/>
        <end position="297"/>
    </location>
</feature>
<evidence type="ECO:0000256" key="1">
    <source>
        <dbReference type="SAM" id="MobiDB-lite"/>
    </source>
</evidence>
<proteinExistence type="predicted"/>
<dbReference type="Proteomes" id="UP000008784">
    <property type="component" value="Unassembled WGS sequence"/>
</dbReference>
<dbReference type="EMBL" id="ADOT01000092">
    <property type="protein sequence ID" value="EGX50915.1"/>
    <property type="molecule type" value="Genomic_DNA"/>
</dbReference>
<accession>G1X707</accession>
<dbReference type="OMA" id="TAPPVEY"/>
<organism evidence="3 4">
    <name type="scientific">Arthrobotrys oligospora (strain ATCC 24927 / CBS 115.81 / DSM 1491)</name>
    <name type="common">Nematode-trapping fungus</name>
    <name type="synonym">Didymozoophaga oligospora</name>
    <dbReference type="NCBI Taxonomy" id="756982"/>
    <lineage>
        <taxon>Eukaryota</taxon>
        <taxon>Fungi</taxon>
        <taxon>Dikarya</taxon>
        <taxon>Ascomycota</taxon>
        <taxon>Pezizomycotina</taxon>
        <taxon>Orbiliomycetes</taxon>
        <taxon>Orbiliales</taxon>
        <taxon>Orbiliaceae</taxon>
        <taxon>Orbilia</taxon>
        <taxon>Orbilia oligospora</taxon>
    </lineage>
</organism>
<name>G1X707_ARTOA</name>
<sequence length="347" mass="36403">MRSSLFSVAVAAALRFSAALASEHDLHFYPLEAREVGEFEMLGLVLRDMACALQVGDAAVLLEGAVTMARVLSAGKLAAQLEAPAELHGNVVEPAVFRIPLSAARVMVIIATSAISVAGLGIASYQVENAAEIVNGTCRPGYRCVINSAGVRGCRAGTSGGGGSSIAAEPSSRGDSVTNPPSTRTPITTPAPDPTTAPPVEYRWFTTTIYWYYYWYYYVWVSTIDYTSTRSSRTSTSTTVSAYVSAFSAASRSFESIASDLTTSTPSQYTTEFEGPTPTPVEATTSSEASTAAPTPSNTGGSNSPGNDITNVGGGGDNAPSTASQYRARDVFVFAPIVFLLTLIYTL</sequence>
<keyword evidence="2" id="KW-0732">Signal</keyword>
<feature type="chain" id="PRO_5003427279" evidence="2">
    <location>
        <begin position="22"/>
        <end position="347"/>
    </location>
</feature>
<reference evidence="3 4" key="1">
    <citation type="journal article" date="2011" name="PLoS Pathog.">
        <title>Genomic and proteomic analyses of the fungus Arthrobotrys oligospora provide insights into nematode-trap formation.</title>
        <authorList>
            <person name="Yang J."/>
            <person name="Wang L."/>
            <person name="Ji X."/>
            <person name="Feng Y."/>
            <person name="Li X."/>
            <person name="Zou C."/>
            <person name="Xu J."/>
            <person name="Ren Y."/>
            <person name="Mi Q."/>
            <person name="Wu J."/>
            <person name="Liu S."/>
            <person name="Liu Y."/>
            <person name="Huang X."/>
            <person name="Wang H."/>
            <person name="Niu X."/>
            <person name="Li J."/>
            <person name="Liang L."/>
            <person name="Luo Y."/>
            <person name="Ji K."/>
            <person name="Zhou W."/>
            <person name="Yu Z."/>
            <person name="Li G."/>
            <person name="Liu Y."/>
            <person name="Li L."/>
            <person name="Qiao M."/>
            <person name="Feng L."/>
            <person name="Zhang K.-Q."/>
        </authorList>
    </citation>
    <scope>NUCLEOTIDE SEQUENCE [LARGE SCALE GENOMIC DNA]</scope>
    <source>
        <strain evidence="4">ATCC 24927 / CBS 115.81 / DSM 1491</strain>
    </source>
</reference>
<dbReference type="OrthoDB" id="10301250at2759"/>
<feature type="compositionally biased region" description="Polar residues" evidence="1">
    <location>
        <begin position="173"/>
        <end position="182"/>
    </location>
</feature>
<feature type="signal peptide" evidence="2">
    <location>
        <begin position="1"/>
        <end position="21"/>
    </location>
</feature>
<dbReference type="GeneID" id="22891217"/>
<evidence type="ECO:0000313" key="3">
    <source>
        <dbReference type="EMBL" id="EGX50915.1"/>
    </source>
</evidence>
<feature type="region of interest" description="Disordered" evidence="1">
    <location>
        <begin position="265"/>
        <end position="321"/>
    </location>
</feature>
<dbReference type="RefSeq" id="XP_011120269.1">
    <property type="nucleotide sequence ID" value="XM_011121967.1"/>
</dbReference>
<dbReference type="AlphaFoldDB" id="G1X707"/>
<evidence type="ECO:0000256" key="2">
    <source>
        <dbReference type="SAM" id="SignalP"/>
    </source>
</evidence>
<evidence type="ECO:0000313" key="4">
    <source>
        <dbReference type="Proteomes" id="UP000008784"/>
    </source>
</evidence>
<feature type="compositionally biased region" description="Polar residues" evidence="1">
    <location>
        <begin position="298"/>
        <end position="310"/>
    </location>
</feature>